<reference evidence="3 5" key="2">
    <citation type="submission" date="2019-04" db="EMBL/GenBank/DDBJ databases">
        <title>Pedobacter sp. RP-1-16 sp. nov., isolated from Arctic soil.</title>
        <authorList>
            <person name="Dahal R.H."/>
            <person name="Kim D.-U."/>
        </authorList>
    </citation>
    <scope>NUCLEOTIDE SEQUENCE [LARGE SCALE GENOMIC DNA]</scope>
    <source>
        <strain evidence="3 5">RP-1-16</strain>
    </source>
</reference>
<evidence type="ECO:0000313" key="3">
    <source>
        <dbReference type="EMBL" id="TKC64011.1"/>
    </source>
</evidence>
<name>A0A4U1GIE2_9SPHI</name>
<dbReference type="Proteomes" id="UP000309594">
    <property type="component" value="Unassembled WGS sequence"/>
</dbReference>
<sequence length="146" mass="17113">MTIQAVTEKDIENCAKVFVQTYNEAPWNYHWEFKDALKYLAEYYSSPQFKGFLLYDNDVFAGAMFAHTKTWWTGVQLYIDELFIAPDSQKKGYGRTLMRYAEQYALENGLGTITLMTHKFMPSMKFYEGIDFMHAQPLVVLFKPLL</sequence>
<feature type="domain" description="N-acetyltransferase" evidence="1">
    <location>
        <begin position="1"/>
        <end position="146"/>
    </location>
</feature>
<dbReference type="EMBL" id="SWDX01000002">
    <property type="protein sequence ID" value="TKC64011.1"/>
    <property type="molecule type" value="Genomic_DNA"/>
</dbReference>
<dbReference type="InterPro" id="IPR000182">
    <property type="entry name" value="GNAT_dom"/>
</dbReference>
<accession>A0A4R0MLX9</accession>
<dbReference type="GO" id="GO:0016747">
    <property type="term" value="F:acyltransferase activity, transferring groups other than amino-acyl groups"/>
    <property type="evidence" value="ECO:0007669"/>
    <property type="project" value="InterPro"/>
</dbReference>
<evidence type="ECO:0000313" key="4">
    <source>
        <dbReference type="Proteomes" id="UP000291117"/>
    </source>
</evidence>
<dbReference type="Proteomes" id="UP000291117">
    <property type="component" value="Unassembled WGS sequence"/>
</dbReference>
<evidence type="ECO:0000313" key="5">
    <source>
        <dbReference type="Proteomes" id="UP000309594"/>
    </source>
</evidence>
<dbReference type="SUPFAM" id="SSF55729">
    <property type="entry name" value="Acyl-CoA N-acyltransferases (Nat)"/>
    <property type="match status" value="1"/>
</dbReference>
<comment type="caution">
    <text evidence="3">The sequence shown here is derived from an EMBL/GenBank/DDBJ whole genome shotgun (WGS) entry which is preliminary data.</text>
</comment>
<dbReference type="CDD" id="cd04301">
    <property type="entry name" value="NAT_SF"/>
    <property type="match status" value="1"/>
</dbReference>
<gene>
    <name evidence="2" type="ORF">EZ444_22800</name>
    <name evidence="3" type="ORF">FBD94_06625</name>
</gene>
<organism evidence="3 5">
    <name type="scientific">Pedobacter hiemivivus</name>
    <dbReference type="NCBI Taxonomy" id="2530454"/>
    <lineage>
        <taxon>Bacteria</taxon>
        <taxon>Pseudomonadati</taxon>
        <taxon>Bacteroidota</taxon>
        <taxon>Sphingobacteriia</taxon>
        <taxon>Sphingobacteriales</taxon>
        <taxon>Sphingobacteriaceae</taxon>
        <taxon>Pedobacter</taxon>
    </lineage>
</organism>
<evidence type="ECO:0000313" key="2">
    <source>
        <dbReference type="EMBL" id="TCC87457.1"/>
    </source>
</evidence>
<reference evidence="2 4" key="1">
    <citation type="submission" date="2019-02" db="EMBL/GenBank/DDBJ databases">
        <title>Pedobacter sp. RP-3-8 sp. nov., isolated from Arctic soil.</title>
        <authorList>
            <person name="Dahal R.H."/>
        </authorList>
    </citation>
    <scope>NUCLEOTIDE SEQUENCE [LARGE SCALE GENOMIC DNA]</scope>
    <source>
        <strain evidence="2 4">RP-3-8</strain>
    </source>
</reference>
<evidence type="ECO:0000259" key="1">
    <source>
        <dbReference type="PROSITE" id="PS51186"/>
    </source>
</evidence>
<proteinExistence type="predicted"/>
<accession>A0A4U1GIE2</accession>
<dbReference type="RefSeq" id="WP_131611696.1">
    <property type="nucleotide sequence ID" value="NZ_SJSM01000023.1"/>
</dbReference>
<dbReference type="OrthoDB" id="9792929at2"/>
<dbReference type="EMBL" id="SJSM01000023">
    <property type="protein sequence ID" value="TCC87457.1"/>
    <property type="molecule type" value="Genomic_DNA"/>
</dbReference>
<dbReference type="PROSITE" id="PS51186">
    <property type="entry name" value="GNAT"/>
    <property type="match status" value="1"/>
</dbReference>
<dbReference type="InterPro" id="IPR016181">
    <property type="entry name" value="Acyl_CoA_acyltransferase"/>
</dbReference>
<protein>
    <submittedName>
        <fullName evidence="3">GNAT family N-acetyltransferase</fullName>
    </submittedName>
</protein>
<dbReference type="AlphaFoldDB" id="A0A4U1GIE2"/>
<keyword evidence="4" id="KW-1185">Reference proteome</keyword>
<keyword evidence="3" id="KW-0808">Transferase</keyword>
<dbReference type="Gene3D" id="3.40.630.30">
    <property type="match status" value="1"/>
</dbReference>
<dbReference type="Pfam" id="PF00583">
    <property type="entry name" value="Acetyltransf_1"/>
    <property type="match status" value="1"/>
</dbReference>